<evidence type="ECO:0000256" key="4">
    <source>
        <dbReference type="HAMAP-Rule" id="MF_01341"/>
    </source>
</evidence>
<organism evidence="7">
    <name type="scientific">uncultured Berkelbacteria bacterium Rifle_16ft_4_minimus_38443</name>
    <dbReference type="NCBI Taxonomy" id="1665092"/>
    <lineage>
        <taxon>Bacteria</taxon>
        <taxon>Candidatus Berkelbacteria</taxon>
        <taxon>environmental samples</taxon>
    </lineage>
</organism>
<dbReference type="GO" id="GO:0003735">
    <property type="term" value="F:structural constituent of ribosome"/>
    <property type="evidence" value="ECO:0007669"/>
    <property type="project" value="InterPro"/>
</dbReference>
<dbReference type="AlphaFoldDB" id="A0A0H4TS50"/>
<feature type="compositionally biased region" description="Gly residues" evidence="5">
    <location>
        <begin position="20"/>
        <end position="34"/>
    </location>
</feature>
<keyword evidence="4" id="KW-0694">RNA-binding</keyword>
<reference evidence="7" key="1">
    <citation type="journal article" date="2015" name="ISME J.">
        <title>Aquifer environment selects for microbial species cohorts in sediment and groundwater.</title>
        <authorList>
            <person name="Hug L.A."/>
            <person name="Thomas B.C."/>
            <person name="Brown C.T."/>
            <person name="Frischkorn K.R."/>
            <person name="Williams K.H."/>
            <person name="Tringe S.G."/>
            <person name="Banfield J.F."/>
        </authorList>
    </citation>
    <scope>NUCLEOTIDE SEQUENCE</scope>
</reference>
<comment type="similarity">
    <text evidence="1 4">Belongs to the universal ribosomal protein uL15 family.</text>
</comment>
<feature type="compositionally biased region" description="Basic and acidic residues" evidence="5">
    <location>
        <begin position="166"/>
        <end position="176"/>
    </location>
</feature>
<dbReference type="InterPro" id="IPR021131">
    <property type="entry name" value="Ribosomal_uL15/eL18"/>
</dbReference>
<protein>
    <recommendedName>
        <fullName evidence="4">Large ribosomal subunit protein uL15</fullName>
    </recommendedName>
</protein>
<keyword evidence="3 4" id="KW-0687">Ribonucleoprotein</keyword>
<feature type="domain" description="Large ribosomal subunit protein uL15/eL18" evidence="6">
    <location>
        <begin position="75"/>
        <end position="143"/>
    </location>
</feature>
<dbReference type="InterPro" id="IPR030878">
    <property type="entry name" value="Ribosomal_uL15"/>
</dbReference>
<feature type="region of interest" description="Disordered" evidence="5">
    <location>
        <begin position="147"/>
        <end position="176"/>
    </location>
</feature>
<dbReference type="PANTHER" id="PTHR12934:SF11">
    <property type="entry name" value="LARGE RIBOSOMAL SUBUNIT PROTEIN UL15M"/>
    <property type="match status" value="1"/>
</dbReference>
<proteinExistence type="inferred from homology"/>
<dbReference type="GO" id="GO:0019843">
    <property type="term" value="F:rRNA binding"/>
    <property type="evidence" value="ECO:0007669"/>
    <property type="project" value="UniProtKB-UniRule"/>
</dbReference>
<evidence type="ECO:0000256" key="5">
    <source>
        <dbReference type="SAM" id="MobiDB-lite"/>
    </source>
</evidence>
<dbReference type="InterPro" id="IPR036227">
    <property type="entry name" value="Ribosomal_uL15/eL18_sf"/>
</dbReference>
<evidence type="ECO:0000256" key="1">
    <source>
        <dbReference type="ARBA" id="ARBA00007320"/>
    </source>
</evidence>
<dbReference type="NCBIfam" id="TIGR01071">
    <property type="entry name" value="rplO_bact"/>
    <property type="match status" value="1"/>
</dbReference>
<evidence type="ECO:0000259" key="6">
    <source>
        <dbReference type="Pfam" id="PF00828"/>
    </source>
</evidence>
<dbReference type="SUPFAM" id="SSF52080">
    <property type="entry name" value="Ribosomal proteins L15p and L18e"/>
    <property type="match status" value="1"/>
</dbReference>
<dbReference type="Gene3D" id="3.100.10.10">
    <property type="match status" value="1"/>
</dbReference>
<dbReference type="GO" id="GO:0022625">
    <property type="term" value="C:cytosolic large ribosomal subunit"/>
    <property type="evidence" value="ECO:0007669"/>
    <property type="project" value="TreeGrafter"/>
</dbReference>
<evidence type="ECO:0000256" key="3">
    <source>
        <dbReference type="ARBA" id="ARBA00023274"/>
    </source>
</evidence>
<dbReference type="Pfam" id="PF00828">
    <property type="entry name" value="Ribosomal_L27A"/>
    <property type="match status" value="1"/>
</dbReference>
<keyword evidence="2 4" id="KW-0689">Ribosomal protein</keyword>
<accession>A0A0H4TS50</accession>
<dbReference type="GO" id="GO:0006412">
    <property type="term" value="P:translation"/>
    <property type="evidence" value="ECO:0007669"/>
    <property type="project" value="UniProtKB-UniRule"/>
</dbReference>
<feature type="compositionally biased region" description="Basic residues" evidence="5">
    <location>
        <begin position="1"/>
        <end position="19"/>
    </location>
</feature>
<dbReference type="PANTHER" id="PTHR12934">
    <property type="entry name" value="50S RIBOSOMAL PROTEIN L15"/>
    <property type="match status" value="1"/>
</dbReference>
<evidence type="ECO:0000313" key="7">
    <source>
        <dbReference type="EMBL" id="AKQ03639.1"/>
    </source>
</evidence>
<feature type="compositionally biased region" description="Basic residues" evidence="5">
    <location>
        <begin position="147"/>
        <end position="159"/>
    </location>
</feature>
<gene>
    <name evidence="4" type="primary">rplO</name>
</gene>
<evidence type="ECO:0000256" key="2">
    <source>
        <dbReference type="ARBA" id="ARBA00022980"/>
    </source>
</evidence>
<dbReference type="EMBL" id="KT007018">
    <property type="protein sequence ID" value="AKQ03639.1"/>
    <property type="molecule type" value="Genomic_DNA"/>
</dbReference>
<sequence length="176" mass="19435">MKQHTLKPIMPRKKKKRVGRGIGSGYGKTAGRGTKGLKSRTGYNLPIGFEGGQTPLKMRLPKKKGFFRNRPKTRVINLEQINKTFTAKEIVSPKTLLEKGLIKTENTKIKILANGKIDHALTFEGLAISKNAQKKIEKTSGSIKVVSKKVTKTPPKKSTPKATKQSTKDKINTKGN</sequence>
<dbReference type="HAMAP" id="MF_01341">
    <property type="entry name" value="Ribosomal_uL15"/>
    <property type="match status" value="1"/>
</dbReference>
<name>A0A0H4TS50_9BACT</name>
<keyword evidence="4" id="KW-0699">rRNA-binding</keyword>
<dbReference type="InterPro" id="IPR005749">
    <property type="entry name" value="Ribosomal_uL15_bac-type"/>
</dbReference>
<comment type="subunit">
    <text evidence="4">Part of the 50S ribosomal subunit.</text>
</comment>
<feature type="region of interest" description="Disordered" evidence="5">
    <location>
        <begin position="1"/>
        <end position="39"/>
    </location>
</feature>
<comment type="function">
    <text evidence="4">Binds to the 23S rRNA.</text>
</comment>